<dbReference type="Proteomes" id="UP000004191">
    <property type="component" value="Unassembled WGS sequence"/>
</dbReference>
<sequence length="59" mass="7138">MSERDQLTLDYLNNLDRIKVLEQKYDDDIITGDETIELIELYRKNKKIRKKINKILDRG</sequence>
<dbReference type="RefSeq" id="WP_005398717.1">
    <property type="nucleotide sequence ID" value="NZ_JH601088.1"/>
</dbReference>
<keyword evidence="2" id="KW-1185">Reference proteome</keyword>
<name>H3NPE1_9FIRM</name>
<protein>
    <submittedName>
        <fullName evidence="1">Uncharacterized protein</fullName>
    </submittedName>
</protein>
<dbReference type="HOGENOM" id="CLU_2954193_0_0_9"/>
<organism evidence="1 2">
    <name type="scientific">Helcococcus kunzii ATCC 51366</name>
    <dbReference type="NCBI Taxonomy" id="883114"/>
    <lineage>
        <taxon>Bacteria</taxon>
        <taxon>Bacillati</taxon>
        <taxon>Bacillota</taxon>
        <taxon>Tissierellia</taxon>
        <taxon>Tissierellales</taxon>
        <taxon>Peptoniphilaceae</taxon>
        <taxon>Helcococcus</taxon>
    </lineage>
</organism>
<reference evidence="1 2" key="1">
    <citation type="submission" date="2012-01" db="EMBL/GenBank/DDBJ databases">
        <title>The Genome Sequence of Helcococcus kunzii ATCC 51366.</title>
        <authorList>
            <consortium name="The Broad Institute Genome Sequencing Platform"/>
            <person name="Earl A."/>
            <person name="Ward D."/>
            <person name="Feldgarden M."/>
            <person name="Gevers D."/>
            <person name="Huys G."/>
            <person name="Young S.K."/>
            <person name="Zeng Q."/>
            <person name="Gargeya S."/>
            <person name="Fitzgerald M."/>
            <person name="Haas B."/>
            <person name="Abouelleil A."/>
            <person name="Alvarado L."/>
            <person name="Arachchi H.M."/>
            <person name="Berlin A."/>
            <person name="Chapman S.B."/>
            <person name="Gearin G."/>
            <person name="Goldberg J."/>
            <person name="Griggs A."/>
            <person name="Gujja S."/>
            <person name="Hansen M."/>
            <person name="Heiman D."/>
            <person name="Howarth C."/>
            <person name="Larimer J."/>
            <person name="Lui A."/>
            <person name="MacDonald P.J.P."/>
            <person name="McCowen C."/>
            <person name="Montmayeur A."/>
            <person name="Murphy C."/>
            <person name="Neiman D."/>
            <person name="Pearson M."/>
            <person name="Priest M."/>
            <person name="Roberts A."/>
            <person name="Saif S."/>
            <person name="Shea T."/>
            <person name="Sisk P."/>
            <person name="Stolte C."/>
            <person name="Sykes S."/>
            <person name="Wortman J."/>
            <person name="Nusbaum C."/>
            <person name="Birren B."/>
        </authorList>
    </citation>
    <scope>NUCLEOTIDE SEQUENCE [LARGE SCALE GENOMIC DNA]</scope>
    <source>
        <strain evidence="1 2">ATCC 51366</strain>
    </source>
</reference>
<dbReference type="STRING" id="883114.HMPREF9709_01202"/>
<proteinExistence type="predicted"/>
<comment type="caution">
    <text evidence="1">The sequence shown here is derived from an EMBL/GenBank/DDBJ whole genome shotgun (WGS) entry which is preliminary data.</text>
</comment>
<dbReference type="AlphaFoldDB" id="H3NPE1"/>
<evidence type="ECO:0000313" key="1">
    <source>
        <dbReference type="EMBL" id="EHR33454.1"/>
    </source>
</evidence>
<gene>
    <name evidence="1" type="ORF">HMPREF9709_01202</name>
</gene>
<accession>H3NPE1</accession>
<dbReference type="EMBL" id="AGEI01000023">
    <property type="protein sequence ID" value="EHR33454.1"/>
    <property type="molecule type" value="Genomic_DNA"/>
</dbReference>
<dbReference type="GeneID" id="96999182"/>
<evidence type="ECO:0000313" key="2">
    <source>
        <dbReference type="Proteomes" id="UP000004191"/>
    </source>
</evidence>